<dbReference type="Proteomes" id="UP001061958">
    <property type="component" value="Unassembled WGS sequence"/>
</dbReference>
<organism evidence="2 3">
    <name type="scientific">Galdieria partita</name>
    <dbReference type="NCBI Taxonomy" id="83374"/>
    <lineage>
        <taxon>Eukaryota</taxon>
        <taxon>Rhodophyta</taxon>
        <taxon>Bangiophyceae</taxon>
        <taxon>Galdieriales</taxon>
        <taxon>Galdieriaceae</taxon>
        <taxon>Galdieria</taxon>
    </lineage>
</organism>
<feature type="transmembrane region" description="Helical" evidence="1">
    <location>
        <begin position="47"/>
        <end position="66"/>
    </location>
</feature>
<feature type="transmembrane region" description="Helical" evidence="1">
    <location>
        <begin position="21"/>
        <end position="41"/>
    </location>
</feature>
<dbReference type="OrthoDB" id="5543at2759"/>
<name>A0A9C7PTG1_9RHOD</name>
<gene>
    <name evidence="2" type="ORF">GpartN1_g1785.t1</name>
</gene>
<dbReference type="AlphaFoldDB" id="A0A9C7PTG1"/>
<keyword evidence="1" id="KW-0472">Membrane</keyword>
<protein>
    <submittedName>
        <fullName evidence="2">Uncharacterized protein</fullName>
    </submittedName>
</protein>
<keyword evidence="3" id="KW-1185">Reference proteome</keyword>
<reference evidence="2" key="1">
    <citation type="journal article" date="2022" name="Proc. Natl. Acad. Sci. U.S.A.">
        <title>Life cycle and functional genomics of the unicellular red alga Galdieria for elucidating algal and plant evolution and industrial use.</title>
        <authorList>
            <person name="Hirooka S."/>
            <person name="Itabashi T."/>
            <person name="Ichinose T.M."/>
            <person name="Onuma R."/>
            <person name="Fujiwara T."/>
            <person name="Yamashita S."/>
            <person name="Jong L.W."/>
            <person name="Tomita R."/>
            <person name="Iwane A.H."/>
            <person name="Miyagishima S.Y."/>
        </authorList>
    </citation>
    <scope>NUCLEOTIDE SEQUENCE</scope>
    <source>
        <strain evidence="2">NBRC 102759</strain>
    </source>
</reference>
<evidence type="ECO:0000256" key="1">
    <source>
        <dbReference type="SAM" id="Phobius"/>
    </source>
</evidence>
<accession>A0A9C7PTG1</accession>
<evidence type="ECO:0000313" key="3">
    <source>
        <dbReference type="Proteomes" id="UP001061958"/>
    </source>
</evidence>
<comment type="caution">
    <text evidence="2">The sequence shown here is derived from an EMBL/GenBank/DDBJ whole genome shotgun (WGS) entry which is preliminary data.</text>
</comment>
<proteinExistence type="predicted"/>
<keyword evidence="1" id="KW-1133">Transmembrane helix</keyword>
<sequence>MSRLETVGILKPGISLATHKILRLVLFLLLIVLLVCILLGINQPHSTFMFFLALGLTFSYFWFMSLKAQDKTDIRSAD</sequence>
<dbReference type="EMBL" id="BQMJ01000012">
    <property type="protein sequence ID" value="GJQ09994.1"/>
    <property type="molecule type" value="Genomic_DNA"/>
</dbReference>
<reference evidence="2" key="2">
    <citation type="submission" date="2022-01" db="EMBL/GenBank/DDBJ databases">
        <authorList>
            <person name="Hirooka S."/>
            <person name="Miyagishima S.Y."/>
        </authorList>
    </citation>
    <scope>NUCLEOTIDE SEQUENCE</scope>
    <source>
        <strain evidence="2">NBRC 102759</strain>
    </source>
</reference>
<keyword evidence="1" id="KW-0812">Transmembrane</keyword>
<evidence type="ECO:0000313" key="2">
    <source>
        <dbReference type="EMBL" id="GJQ09994.1"/>
    </source>
</evidence>